<accession>A0AAP9R1S8</accession>
<dbReference type="AlphaFoldDB" id="A0AAP9R1S8"/>
<sequence>MPASVQGEDIHCQSEHHFQLRIRGVAGKGLQLSQAFPQTVMRYFSTVPANLHRGLSDKGNGLRLNQR</sequence>
<dbReference type="EMBL" id="CP055905">
    <property type="protein sequence ID" value="QMR42978.1"/>
    <property type="molecule type" value="Genomic_DNA"/>
</dbReference>
<organism evidence="1 2">
    <name type="scientific">Klebsiella aerogenes</name>
    <name type="common">Enterobacter aerogenes</name>
    <dbReference type="NCBI Taxonomy" id="548"/>
    <lineage>
        <taxon>Bacteria</taxon>
        <taxon>Pseudomonadati</taxon>
        <taxon>Pseudomonadota</taxon>
        <taxon>Gammaproteobacteria</taxon>
        <taxon>Enterobacterales</taxon>
        <taxon>Enterobacteriaceae</taxon>
        <taxon>Klebsiella/Raoultella group</taxon>
        <taxon>Klebsiella</taxon>
    </lineage>
</organism>
<gene>
    <name evidence="1" type="ORF">HV331_26165</name>
</gene>
<proteinExistence type="predicted"/>
<reference evidence="2" key="1">
    <citation type="submission" date="2020-06" db="EMBL/GenBank/DDBJ databases">
        <title>REHAB project genomes.</title>
        <authorList>
            <person name="Shaw L.P."/>
        </authorList>
    </citation>
    <scope>NUCLEOTIDE SEQUENCE [LARGE SCALE GENOMIC DNA]</scope>
    <source>
        <strain evidence="2">RHBSTW-00938</strain>
        <plasmid evidence="2">prhbstw-00938_2</plasmid>
    </source>
</reference>
<evidence type="ECO:0000313" key="1">
    <source>
        <dbReference type="EMBL" id="QMR42978.1"/>
    </source>
</evidence>
<protein>
    <submittedName>
        <fullName evidence="1">Uncharacterized protein</fullName>
    </submittedName>
</protein>
<name>A0AAP9R1S8_KLEAE</name>
<dbReference type="Proteomes" id="UP000514462">
    <property type="component" value="Plasmid pRHBSTW-00938_2"/>
</dbReference>
<geneLocation type="plasmid" evidence="2">
    <name>prhbstw-00938_2</name>
</geneLocation>
<dbReference type="RefSeq" id="WP_182015362.1">
    <property type="nucleotide sequence ID" value="NZ_CP055905.1"/>
</dbReference>
<keyword evidence="1" id="KW-0614">Plasmid</keyword>
<evidence type="ECO:0000313" key="2">
    <source>
        <dbReference type="Proteomes" id="UP000514462"/>
    </source>
</evidence>